<feature type="domain" description="PH" evidence="14">
    <location>
        <begin position="70"/>
        <end position="320"/>
    </location>
</feature>
<keyword evidence="8" id="KW-0106">Calcium</keyword>
<keyword evidence="13" id="KW-0206">Cytoskeleton</keyword>
<evidence type="ECO:0000256" key="6">
    <source>
        <dbReference type="ARBA" id="ARBA00022553"/>
    </source>
</evidence>
<dbReference type="Pfam" id="PF18012">
    <property type="entry name" value="PH_17"/>
    <property type="match status" value="1"/>
</dbReference>
<dbReference type="InterPro" id="IPR011993">
    <property type="entry name" value="PH-like_dom_sf"/>
</dbReference>
<reference evidence="16" key="3">
    <citation type="submission" date="2025-09" db="UniProtKB">
        <authorList>
            <consortium name="Ensembl"/>
        </authorList>
    </citation>
    <scope>IDENTIFICATION</scope>
</reference>
<evidence type="ECO:0000256" key="2">
    <source>
        <dbReference type="ARBA" id="ARBA00004245"/>
    </source>
</evidence>
<dbReference type="Pfam" id="PF00169">
    <property type="entry name" value="PH"/>
    <property type="match status" value="1"/>
</dbReference>
<dbReference type="InterPro" id="IPR015482">
    <property type="entry name" value="Syntrophin"/>
</dbReference>
<dbReference type="GO" id="GO:0012505">
    <property type="term" value="C:endomembrane system"/>
    <property type="evidence" value="ECO:0007669"/>
    <property type="project" value="UniProtKB-SubCell"/>
</dbReference>
<reference evidence="16" key="2">
    <citation type="submission" date="2025-08" db="UniProtKB">
        <authorList>
            <consortium name="Ensembl"/>
        </authorList>
    </citation>
    <scope>IDENTIFICATION</scope>
</reference>
<feature type="domain" description="PH" evidence="14">
    <location>
        <begin position="338"/>
        <end position="446"/>
    </location>
</feature>
<dbReference type="PANTHER" id="PTHR10554:SF6">
    <property type="entry name" value="ALPHA-1-SYNTROPHIN"/>
    <property type="match status" value="1"/>
</dbReference>
<reference evidence="17" key="1">
    <citation type="submission" date="2018-06" db="EMBL/GenBank/DDBJ databases">
        <title>Genome assembly of Danube salmon.</title>
        <authorList>
            <person name="Macqueen D.J."/>
            <person name="Gundappa M.K."/>
        </authorList>
    </citation>
    <scope>NUCLEOTIDE SEQUENCE [LARGE SCALE GENOMIC DNA]</scope>
</reference>
<dbReference type="GO" id="GO:0070161">
    <property type="term" value="C:anchoring junction"/>
    <property type="evidence" value="ECO:0007669"/>
    <property type="project" value="UniProtKB-SubCell"/>
</dbReference>
<evidence type="ECO:0000256" key="11">
    <source>
        <dbReference type="ARBA" id="ARBA00023136"/>
    </source>
</evidence>
<evidence type="ECO:0000259" key="15">
    <source>
        <dbReference type="PROSITE" id="PS50106"/>
    </source>
</evidence>
<evidence type="ECO:0000313" key="17">
    <source>
        <dbReference type="Proteomes" id="UP000314982"/>
    </source>
</evidence>
<organism evidence="16 17">
    <name type="scientific">Hucho hucho</name>
    <name type="common">huchen</name>
    <dbReference type="NCBI Taxonomy" id="62062"/>
    <lineage>
        <taxon>Eukaryota</taxon>
        <taxon>Metazoa</taxon>
        <taxon>Chordata</taxon>
        <taxon>Craniata</taxon>
        <taxon>Vertebrata</taxon>
        <taxon>Euteleostomi</taxon>
        <taxon>Actinopterygii</taxon>
        <taxon>Neopterygii</taxon>
        <taxon>Teleostei</taxon>
        <taxon>Protacanthopterygii</taxon>
        <taxon>Salmoniformes</taxon>
        <taxon>Salmonidae</taxon>
        <taxon>Salmoninae</taxon>
        <taxon>Hucho</taxon>
    </lineage>
</organism>
<dbReference type="GeneTree" id="ENSGT00950000182863"/>
<keyword evidence="12" id="KW-0009">Actin-binding</keyword>
<dbReference type="CDD" id="cd06801">
    <property type="entry name" value="PDZ_syntrophin-like"/>
    <property type="match status" value="1"/>
</dbReference>
<keyword evidence="6" id="KW-0597">Phosphoprotein</keyword>
<accession>A0A4W5R259</accession>
<dbReference type="GO" id="GO:0005516">
    <property type="term" value="F:calmodulin binding"/>
    <property type="evidence" value="ECO:0007669"/>
    <property type="project" value="UniProtKB-KW"/>
</dbReference>
<dbReference type="Ensembl" id="ENSHHUT00000082601.1">
    <property type="protein sequence ID" value="ENSHHUP00000080033.1"/>
    <property type="gene ID" value="ENSHHUG00000046625.1"/>
</dbReference>
<evidence type="ECO:0000256" key="12">
    <source>
        <dbReference type="ARBA" id="ARBA00023203"/>
    </source>
</evidence>
<dbReference type="GO" id="GO:0005856">
    <property type="term" value="C:cytoskeleton"/>
    <property type="evidence" value="ECO:0007669"/>
    <property type="project" value="UniProtKB-SubCell"/>
</dbReference>
<dbReference type="STRING" id="62062.ENSHHUP00000080033"/>
<dbReference type="Gene3D" id="2.30.29.30">
    <property type="entry name" value="Pleckstrin-homology domain (PH domain)/Phosphotyrosine-binding domain (PTB)"/>
    <property type="match status" value="2"/>
</dbReference>
<evidence type="ECO:0000256" key="13">
    <source>
        <dbReference type="ARBA" id="ARBA00023212"/>
    </source>
</evidence>
<dbReference type="PANTHER" id="PTHR10554">
    <property type="entry name" value="SYNTROPHIN"/>
    <property type="match status" value="1"/>
</dbReference>
<evidence type="ECO:0000259" key="14">
    <source>
        <dbReference type="PROSITE" id="PS50003"/>
    </source>
</evidence>
<dbReference type="Gene3D" id="2.30.42.10">
    <property type="match status" value="1"/>
</dbReference>
<evidence type="ECO:0000256" key="1">
    <source>
        <dbReference type="ARBA" id="ARBA00004184"/>
    </source>
</evidence>
<sequence length="550" mass="60615">MLATLHKLCSLMKRIAQLTFEYDIAKPLAIGERESWRRGWVSCLTPISLHDCQPVYSYSRNVLNMAAAMKAQKTGLLELRVTVDRWIRVLATLTEETLTVSPGEVAEEPVKPNPTPAGDINGDPANLSSFPVPETITNVKRTVRVTKQDVGGLGISIKGGKENKMPILISKIFKGLAADQTEALYVGDAILSVNGSDLREATHDDAVQALKKTGKEVILEVKYIKEMSAFFKNTLPGAPLPWDSPHAMPQKGADAPPAELKEVRTIPLKMCQVTRKQCPPDTENRYFEVISSSRKRSVFLRAKDPAMAQSWYNAIQAGASALVPRVRDELRAMQAGLEVKHMGWITEQATQGPERPVLALLTERDLLLYPTLPDSKDGINSPAKSHPLITTRLVHSGPGKSSPLLDSELSFGLRTGTKQGVETHLFRVDSAKELSAWTHMVVDGCHNAAELIQEVTTACSWNGKECNLGVHIDEGFSLFTEEMGIRKTVLLQQPFERLRMSSDDGVHMIFLDFGGPEAEIQLDLHSCPKTMVFIIHSFLSAKVKRLGLLA</sequence>
<dbReference type="InterPro" id="IPR055108">
    <property type="entry name" value="Syntrophin_4th"/>
</dbReference>
<dbReference type="InterPro" id="IPR036034">
    <property type="entry name" value="PDZ_sf"/>
</dbReference>
<dbReference type="SUPFAM" id="SSF50729">
    <property type="entry name" value="PH domain-like"/>
    <property type="match status" value="1"/>
</dbReference>
<dbReference type="AlphaFoldDB" id="A0A4W5R259"/>
<dbReference type="InterPro" id="IPR001478">
    <property type="entry name" value="PDZ"/>
</dbReference>
<evidence type="ECO:0000256" key="8">
    <source>
        <dbReference type="ARBA" id="ARBA00022837"/>
    </source>
</evidence>
<keyword evidence="11" id="KW-0472">Membrane</keyword>
<keyword evidence="5" id="KW-0963">Cytoplasm</keyword>
<evidence type="ECO:0000256" key="5">
    <source>
        <dbReference type="ARBA" id="ARBA00022490"/>
    </source>
</evidence>
<dbReference type="GO" id="GO:0016010">
    <property type="term" value="C:dystrophin-associated glycoprotein complex"/>
    <property type="evidence" value="ECO:0007669"/>
    <property type="project" value="TreeGrafter"/>
</dbReference>
<keyword evidence="17" id="KW-1185">Reference proteome</keyword>
<evidence type="ECO:0000256" key="3">
    <source>
        <dbReference type="ARBA" id="ARBA00004282"/>
    </source>
</evidence>
<evidence type="ECO:0000256" key="4">
    <source>
        <dbReference type="ARBA" id="ARBA00010798"/>
    </source>
</evidence>
<dbReference type="FunFam" id="2.30.29.30:FF:000536">
    <property type="entry name" value="Syntrophin alpha 1"/>
    <property type="match status" value="1"/>
</dbReference>
<keyword evidence="10" id="KW-0965">Cell junction</keyword>
<dbReference type="GO" id="GO:0042383">
    <property type="term" value="C:sarcolemma"/>
    <property type="evidence" value="ECO:0007669"/>
    <property type="project" value="TreeGrafter"/>
</dbReference>
<dbReference type="SMART" id="SM00233">
    <property type="entry name" value="PH"/>
    <property type="match status" value="2"/>
</dbReference>
<evidence type="ECO:0000256" key="9">
    <source>
        <dbReference type="ARBA" id="ARBA00022860"/>
    </source>
</evidence>
<dbReference type="GO" id="GO:0003779">
    <property type="term" value="F:actin binding"/>
    <property type="evidence" value="ECO:0007669"/>
    <property type="project" value="UniProtKB-KW"/>
</dbReference>
<dbReference type="PROSITE" id="PS50106">
    <property type="entry name" value="PDZ"/>
    <property type="match status" value="1"/>
</dbReference>
<proteinExistence type="inferred from homology"/>
<comment type="similarity">
    <text evidence="4">Belongs to the syntrophin family.</text>
</comment>
<comment type="subcellular location">
    <subcellularLocation>
        <location evidence="3">Cell junction</location>
    </subcellularLocation>
    <subcellularLocation>
        <location evidence="2">Cytoplasm</location>
        <location evidence="2">Cytoskeleton</location>
    </subcellularLocation>
    <subcellularLocation>
        <location evidence="1">Endomembrane system</location>
        <topology evidence="1">Peripheral membrane protein</topology>
    </subcellularLocation>
</comment>
<dbReference type="GO" id="GO:0005198">
    <property type="term" value="F:structural molecule activity"/>
    <property type="evidence" value="ECO:0007669"/>
    <property type="project" value="InterPro"/>
</dbReference>
<evidence type="ECO:0000256" key="10">
    <source>
        <dbReference type="ARBA" id="ARBA00022949"/>
    </source>
</evidence>
<dbReference type="Pfam" id="PF00595">
    <property type="entry name" value="PDZ"/>
    <property type="match status" value="1"/>
</dbReference>
<protein>
    <submittedName>
        <fullName evidence="16">Syntrophin alpha 1</fullName>
    </submittedName>
</protein>
<dbReference type="Proteomes" id="UP000314982">
    <property type="component" value="Unassembled WGS sequence"/>
</dbReference>
<name>A0A4W5R259_9TELE</name>
<keyword evidence="7" id="KW-0677">Repeat</keyword>
<dbReference type="SUPFAM" id="SSF50156">
    <property type="entry name" value="PDZ domain-like"/>
    <property type="match status" value="1"/>
</dbReference>
<evidence type="ECO:0000256" key="7">
    <source>
        <dbReference type="ARBA" id="ARBA00022737"/>
    </source>
</evidence>
<dbReference type="PROSITE" id="PS50003">
    <property type="entry name" value="PH_DOMAIN"/>
    <property type="match status" value="2"/>
</dbReference>
<dbReference type="GO" id="GO:0031594">
    <property type="term" value="C:neuromuscular junction"/>
    <property type="evidence" value="ECO:0007669"/>
    <property type="project" value="TreeGrafter"/>
</dbReference>
<dbReference type="FunFam" id="2.30.42.10:FF:000052">
    <property type="entry name" value="Syntrophin beta 1"/>
    <property type="match status" value="1"/>
</dbReference>
<keyword evidence="9" id="KW-0112">Calmodulin-binding</keyword>
<dbReference type="SMART" id="SM00228">
    <property type="entry name" value="PDZ"/>
    <property type="match status" value="1"/>
</dbReference>
<feature type="domain" description="PDZ" evidence="15">
    <location>
        <begin position="142"/>
        <end position="225"/>
    </location>
</feature>
<dbReference type="InterPro" id="IPR001849">
    <property type="entry name" value="PH_domain"/>
</dbReference>
<evidence type="ECO:0000313" key="16">
    <source>
        <dbReference type="Ensembl" id="ENSHHUP00000080033.1"/>
    </source>
</evidence>
<dbReference type="Pfam" id="PF23012">
    <property type="entry name" value="Syntrophin_4th"/>
    <property type="match status" value="1"/>
</dbReference>
<dbReference type="InterPro" id="IPR041428">
    <property type="entry name" value="PHsplit_syntrophin"/>
</dbReference>